<comment type="caution">
    <text evidence="7">The sequence shown here is derived from an EMBL/GenBank/DDBJ whole genome shotgun (WGS) entry which is preliminary data.</text>
</comment>
<evidence type="ECO:0000256" key="4">
    <source>
        <dbReference type="ARBA" id="ARBA00022827"/>
    </source>
</evidence>
<feature type="binding site" evidence="5">
    <location>
        <begin position="97"/>
        <end position="100"/>
    </location>
    <ligand>
        <name>FAD</name>
        <dbReference type="ChEBI" id="CHEBI:57692"/>
    </ligand>
</feature>
<dbReference type="RefSeq" id="WP_067380098.1">
    <property type="nucleotide sequence ID" value="NZ_BDQI01000047.1"/>
</dbReference>
<dbReference type="AlphaFoldDB" id="A0A250VVR3"/>
<evidence type="ECO:0000256" key="2">
    <source>
        <dbReference type="ARBA" id="ARBA00010790"/>
    </source>
</evidence>
<dbReference type="GO" id="GO:0008812">
    <property type="term" value="F:choline dehydrogenase activity"/>
    <property type="evidence" value="ECO:0007669"/>
    <property type="project" value="TreeGrafter"/>
</dbReference>
<keyword evidence="3" id="KW-0285">Flavoprotein</keyword>
<dbReference type="Pfam" id="PF05199">
    <property type="entry name" value="GMC_oxred_C"/>
    <property type="match status" value="1"/>
</dbReference>
<dbReference type="GO" id="GO:0050660">
    <property type="term" value="F:flavin adenine dinucleotide binding"/>
    <property type="evidence" value="ECO:0007669"/>
    <property type="project" value="InterPro"/>
</dbReference>
<comment type="similarity">
    <text evidence="2">Belongs to the GMC oxidoreductase family.</text>
</comment>
<gene>
    <name evidence="7" type="ORF">SO3561_09766</name>
</gene>
<keyword evidence="8" id="KW-1185">Reference proteome</keyword>
<dbReference type="SUPFAM" id="SSF54373">
    <property type="entry name" value="FAD-linked reductases, C-terminal domain"/>
    <property type="match status" value="1"/>
</dbReference>
<dbReference type="SUPFAM" id="SSF51905">
    <property type="entry name" value="FAD/NAD(P)-binding domain"/>
    <property type="match status" value="1"/>
</dbReference>
<dbReference type="PANTHER" id="PTHR11552">
    <property type="entry name" value="GLUCOSE-METHANOL-CHOLINE GMC OXIDOREDUCTASE"/>
    <property type="match status" value="1"/>
</dbReference>
<dbReference type="Proteomes" id="UP000217446">
    <property type="component" value="Unassembled WGS sequence"/>
</dbReference>
<dbReference type="InterPro" id="IPR036188">
    <property type="entry name" value="FAD/NAD-bd_sf"/>
</dbReference>
<proteinExistence type="inferred from homology"/>
<dbReference type="InterPro" id="IPR000172">
    <property type="entry name" value="GMC_OxRdtase_N"/>
</dbReference>
<name>A0A250VVR3_STROL</name>
<evidence type="ECO:0000313" key="8">
    <source>
        <dbReference type="Proteomes" id="UP000217446"/>
    </source>
</evidence>
<evidence type="ECO:0000256" key="1">
    <source>
        <dbReference type="ARBA" id="ARBA00001974"/>
    </source>
</evidence>
<reference evidence="8" key="1">
    <citation type="submission" date="2017-05" db="EMBL/GenBank/DDBJ databases">
        <title>Streptomyces olivochromogenes NBRC 3561 whole genome shotgun sequence.</title>
        <authorList>
            <person name="Dohra H."/>
            <person name="Kodani S."/>
        </authorList>
    </citation>
    <scope>NUCLEOTIDE SEQUENCE [LARGE SCALE GENOMIC DNA]</scope>
    <source>
        <strain evidence="8">NBRC 3561</strain>
    </source>
</reference>
<feature type="domain" description="Glucose-methanol-choline oxidoreductase N-terminal" evidence="6">
    <location>
        <begin position="259"/>
        <end position="273"/>
    </location>
</feature>
<comment type="cofactor">
    <cofactor evidence="1 5">
        <name>FAD</name>
        <dbReference type="ChEBI" id="CHEBI:57692"/>
    </cofactor>
</comment>
<evidence type="ECO:0000259" key="6">
    <source>
        <dbReference type="PROSITE" id="PS00624"/>
    </source>
</evidence>
<dbReference type="EMBL" id="BDQI01000047">
    <property type="protein sequence ID" value="GAX58195.1"/>
    <property type="molecule type" value="Genomic_DNA"/>
</dbReference>
<accession>A0A250VVR3</accession>
<dbReference type="GO" id="GO:0016020">
    <property type="term" value="C:membrane"/>
    <property type="evidence" value="ECO:0007669"/>
    <property type="project" value="TreeGrafter"/>
</dbReference>
<organism evidence="7 8">
    <name type="scientific">Streptomyces olivochromogenes</name>
    <dbReference type="NCBI Taxonomy" id="1963"/>
    <lineage>
        <taxon>Bacteria</taxon>
        <taxon>Bacillati</taxon>
        <taxon>Actinomycetota</taxon>
        <taxon>Actinomycetes</taxon>
        <taxon>Kitasatosporales</taxon>
        <taxon>Streptomycetaceae</taxon>
        <taxon>Streptomyces</taxon>
    </lineage>
</organism>
<dbReference type="PANTHER" id="PTHR11552:SF147">
    <property type="entry name" value="CHOLINE DEHYDROGENASE, MITOCHONDRIAL"/>
    <property type="match status" value="1"/>
</dbReference>
<evidence type="ECO:0000256" key="5">
    <source>
        <dbReference type="PIRSR" id="PIRSR000137-2"/>
    </source>
</evidence>
<keyword evidence="4 5" id="KW-0274">FAD</keyword>
<dbReference type="InterPro" id="IPR007867">
    <property type="entry name" value="GMC_OxRtase_C"/>
</dbReference>
<evidence type="ECO:0000256" key="3">
    <source>
        <dbReference type="ARBA" id="ARBA00022630"/>
    </source>
</evidence>
<evidence type="ECO:0000313" key="7">
    <source>
        <dbReference type="EMBL" id="GAX58195.1"/>
    </source>
</evidence>
<dbReference type="Gene3D" id="3.50.50.60">
    <property type="entry name" value="FAD/NAD(P)-binding domain"/>
    <property type="match status" value="1"/>
</dbReference>
<dbReference type="STRING" id="1963.AQJ27_39670"/>
<dbReference type="Pfam" id="PF00732">
    <property type="entry name" value="GMC_oxred_N"/>
    <property type="match status" value="1"/>
</dbReference>
<sequence length="509" mass="54029">MSDSNDRPGKDADAIVVGGGSAGAVLAARLSEDPQREVLLIEAGPDYPAGHFPHGLRTPHLLADPDHDWGYTARGTDRAPGIPAPRGRTMGGSSAVNAGVAIRARSADFAAWADRYGIKGWSYEDVLPTFRHMENTPAGDDAYHGRLGPFPVRQWSYEQLTSPLRAFVDGSADRGFRRVEDFNGAEQEGVGGYPVNIVDGVRQNTALAYLTPPVRQRPNLRVLSEVTADTVLIKDGAARGVVSASGTVYRAAEVILAAGSYGSPAILLRSGVGPAKDLRALGIDVVADLPVGRRLQDHPFFHSLFALAPGHQTMTDAFSAGLWCASTEAQAGELDLGIVAVHLLDGSFSPTGGALLLATAVTRPESRGSLRLAGRDPYAAPVIDDNYLATARDRRRMLEGVKLVRSLVGTPRFARVLAGELVPGDAVRDDGELLDTIEAGISTYGHPTSTVPMGGPEDEWAVVDESGAVKGVERLRVVDASIMPEVPSTVTNATTIMIAEHIARRVYRV</sequence>
<protein>
    <submittedName>
        <fullName evidence="7">Dehydrogenase</fullName>
    </submittedName>
</protein>
<feature type="binding site" evidence="5">
    <location>
        <position position="444"/>
    </location>
    <ligand>
        <name>substrate</name>
    </ligand>
</feature>
<dbReference type="PIRSF" id="PIRSF000137">
    <property type="entry name" value="Alcohol_oxidase"/>
    <property type="match status" value="1"/>
</dbReference>
<dbReference type="InterPro" id="IPR012132">
    <property type="entry name" value="GMC_OxRdtase"/>
</dbReference>
<dbReference type="GO" id="GO:0019285">
    <property type="term" value="P:glycine betaine biosynthetic process from choline"/>
    <property type="evidence" value="ECO:0007669"/>
    <property type="project" value="TreeGrafter"/>
</dbReference>
<dbReference type="PROSITE" id="PS00624">
    <property type="entry name" value="GMC_OXRED_2"/>
    <property type="match status" value="1"/>
</dbReference>
<dbReference type="Gene3D" id="3.30.410.40">
    <property type="match status" value="1"/>
</dbReference>